<keyword evidence="1" id="KW-0548">Nucleotidyltransferase</keyword>
<gene>
    <name evidence="1" type="primary">siaB</name>
    <name evidence="1" type="ORF">SHEWBE_0693</name>
</gene>
<dbReference type="GO" id="GO:0008781">
    <property type="term" value="F:N-acylneuraminate cytidylyltransferase activity"/>
    <property type="evidence" value="ECO:0007669"/>
    <property type="project" value="UniProtKB-EC"/>
</dbReference>
<accession>A0A330M0I4</accession>
<dbReference type="PANTHER" id="PTHR21485:SF6">
    <property type="entry name" value="N-ACYLNEURAMINATE CYTIDYLYLTRANSFERASE-RELATED"/>
    <property type="match status" value="1"/>
</dbReference>
<dbReference type="RefSeq" id="WP_231926399.1">
    <property type="nucleotide sequence ID" value="NZ_LS483452.1"/>
</dbReference>
<dbReference type="AlphaFoldDB" id="A0A330M0I4"/>
<organism evidence="1 2">
    <name type="scientific">Shewanella benthica</name>
    <dbReference type="NCBI Taxonomy" id="43661"/>
    <lineage>
        <taxon>Bacteria</taxon>
        <taxon>Pseudomonadati</taxon>
        <taxon>Pseudomonadota</taxon>
        <taxon>Gammaproteobacteria</taxon>
        <taxon>Alteromonadales</taxon>
        <taxon>Shewanellaceae</taxon>
        <taxon>Shewanella</taxon>
    </lineage>
</organism>
<keyword evidence="1" id="KW-0808">Transferase</keyword>
<dbReference type="Gene3D" id="3.90.550.10">
    <property type="entry name" value="Spore Coat Polysaccharide Biosynthesis Protein SpsA, Chain A"/>
    <property type="match status" value="1"/>
</dbReference>
<dbReference type="InterPro" id="IPR050793">
    <property type="entry name" value="CMP-NeuNAc_synthase"/>
</dbReference>
<name>A0A330M0I4_9GAMM</name>
<dbReference type="PANTHER" id="PTHR21485">
    <property type="entry name" value="HAD SUPERFAMILY MEMBERS CMAS AND KDSC"/>
    <property type="match status" value="1"/>
</dbReference>
<evidence type="ECO:0000313" key="1">
    <source>
        <dbReference type="EMBL" id="SQH74670.1"/>
    </source>
</evidence>
<protein>
    <submittedName>
        <fullName evidence="1">N-acylneuraminate cytidylyltransferase (CMP-N-acetylneuraminic acid synthetase CMP-NeuNAc synthetase CMP-sialic acid synthetase)</fullName>
        <ecNumber evidence="1">2.7.7.43</ecNumber>
    </submittedName>
</protein>
<dbReference type="InterPro" id="IPR029044">
    <property type="entry name" value="Nucleotide-diphossugar_trans"/>
</dbReference>
<sequence>MLYVLHVDESRKMNIALITARGGSKGLPRKNILSLGGKPLIAWTIQAALKSNEVDRVYVSTEDLEIANISRDWGAEVIPRPASLAEDTTSSEAVVEHAIAYFSEKNLAFETIVLLQPTSPLRTCQHIDNAFELYRAKKANLVLGVFEPAHTPLKAYIELDDGSITGLFTPSAPYTRRQDLPRAFQPNGSLYIFGIDCFLKDKQIPRDKVVPFVMSEQESADIDTLDDLLAVERTLRELTHD</sequence>
<dbReference type="SUPFAM" id="SSF53448">
    <property type="entry name" value="Nucleotide-diphospho-sugar transferases"/>
    <property type="match status" value="1"/>
</dbReference>
<dbReference type="EMBL" id="LS483452">
    <property type="protein sequence ID" value="SQH74670.1"/>
    <property type="molecule type" value="Genomic_DNA"/>
</dbReference>
<dbReference type="Proteomes" id="UP000250123">
    <property type="component" value="Chromosome SHEWBE"/>
</dbReference>
<dbReference type="CDD" id="cd02513">
    <property type="entry name" value="CMP-NeuAc_Synthase"/>
    <property type="match status" value="1"/>
</dbReference>
<dbReference type="EC" id="2.7.7.43" evidence="1"/>
<dbReference type="Pfam" id="PF02348">
    <property type="entry name" value="CTP_transf_3"/>
    <property type="match status" value="1"/>
</dbReference>
<reference evidence="2" key="1">
    <citation type="submission" date="2018-06" db="EMBL/GenBank/DDBJ databases">
        <authorList>
            <person name="Cea G.-C."/>
            <person name="William W."/>
        </authorList>
    </citation>
    <scope>NUCLEOTIDE SEQUENCE [LARGE SCALE GENOMIC DNA]</scope>
    <source>
        <strain evidence="2">DB21MT-2</strain>
    </source>
</reference>
<dbReference type="KEGG" id="sbk:SHEWBE_0693"/>
<evidence type="ECO:0000313" key="2">
    <source>
        <dbReference type="Proteomes" id="UP000250123"/>
    </source>
</evidence>
<dbReference type="InterPro" id="IPR003329">
    <property type="entry name" value="Cytidylyl_trans"/>
</dbReference>
<proteinExistence type="predicted"/>